<organism evidence="1 2">
    <name type="scientific">Prevotella intermedia</name>
    <dbReference type="NCBI Taxonomy" id="28131"/>
    <lineage>
        <taxon>Bacteria</taxon>
        <taxon>Pseudomonadati</taxon>
        <taxon>Bacteroidota</taxon>
        <taxon>Bacteroidia</taxon>
        <taxon>Bacteroidales</taxon>
        <taxon>Prevotellaceae</taxon>
        <taxon>Prevotella</taxon>
    </lineage>
</organism>
<evidence type="ECO:0000313" key="1">
    <source>
        <dbReference type="EMBL" id="BAU18848.1"/>
    </source>
</evidence>
<name>A0A0T7AP60_PREIN</name>
<gene>
    <name evidence="1" type="ORF">PIOMA14_II_0343</name>
</gene>
<sequence>MQMTPFPAHYQLVYTNFDFSSFSRISCTVKAAVLHRKTATFAMPNRNCCFSSELSL</sequence>
<dbReference type="Proteomes" id="UP000217431">
    <property type="component" value="Chromosome II"/>
</dbReference>
<proteinExistence type="predicted"/>
<reference evidence="1 2" key="1">
    <citation type="journal article" date="2016" name="DNA Res.">
        <title>The complete genome sequencing of Prevotella intermedia strain OMA14 and a subsequent fine-scale, intra-species genomic comparison reveal an unusual amplification of conjugative and mobile transposons and identify a novel Prevotella-lineage-specific repeat.</title>
        <authorList>
            <person name="Naito M."/>
            <person name="Ogura Y."/>
            <person name="Itoh T."/>
            <person name="Shoji M."/>
            <person name="Okamoto M."/>
            <person name="Hayashi T."/>
            <person name="Nakayama K."/>
        </authorList>
    </citation>
    <scope>NUCLEOTIDE SEQUENCE [LARGE SCALE GENOMIC DNA]</scope>
    <source>
        <strain evidence="1 2">OMA14</strain>
    </source>
</reference>
<dbReference type="AlphaFoldDB" id="A0A0T7AP60"/>
<evidence type="ECO:0000313" key="2">
    <source>
        <dbReference type="Proteomes" id="UP000217431"/>
    </source>
</evidence>
<protein>
    <submittedName>
        <fullName evidence="1">Uncharacterized protein</fullName>
    </submittedName>
</protein>
<dbReference type="EMBL" id="AP014598">
    <property type="protein sequence ID" value="BAU18848.1"/>
    <property type="molecule type" value="Genomic_DNA"/>
</dbReference>
<accession>A0A0T7AP60</accession>